<organism evidence="7 8">
    <name type="scientific">Ancylostoma ceylanicum</name>
    <dbReference type="NCBI Taxonomy" id="53326"/>
    <lineage>
        <taxon>Eukaryota</taxon>
        <taxon>Metazoa</taxon>
        <taxon>Ecdysozoa</taxon>
        <taxon>Nematoda</taxon>
        <taxon>Chromadorea</taxon>
        <taxon>Rhabditida</taxon>
        <taxon>Rhabditina</taxon>
        <taxon>Rhabditomorpha</taxon>
        <taxon>Strongyloidea</taxon>
        <taxon>Ancylostomatidae</taxon>
        <taxon>Ancylostomatinae</taxon>
        <taxon>Ancylostoma</taxon>
    </lineage>
</organism>
<dbReference type="GO" id="GO:0006567">
    <property type="term" value="P:L-threonine catabolic process"/>
    <property type="evidence" value="ECO:0007669"/>
    <property type="project" value="InterPro"/>
</dbReference>
<sequence>MICIKRFRTKIPFTYRSDPRSILFFSQRGVADAAAFVARCCPEPPFAATPRLILASERFSTRNSKESRLSYVLIVQAAGTYKNERVIIGPQGVTVKVQGQDKPVINFCANNYLGLSSHPEVIKAGQEALSSHGAGLSSVRFICGTQDMHKLLESKIAKFHGMEDAILYAACFDANGGIFEQLTNPDDLIISDELNHASIIDGIRLSKAKKLRYTHMDMGDLEQKLKDNQDARQRVIVTDGVFSMDGDVAPLKEICDLADKYNALVFMDECHASGFFGPTGRGTEEALGMSGRVDIINSTLGKALGGSMGGYTTGPKPLIDLLRQRSRPYLFSNSLAPAIVGSSIKVFDLLMNDPSFIGSLKANVQRFRTNMTNLGFKVLGNDPTHPICPVLLGDARLASEMADALLKKGIYVIGFSYPVVPTGKARIRVQISAAHTPEHIDLAVDAFKEVGKKLGVI</sequence>
<gene>
    <name evidence="7" type="primary">Acey_s0002.g1101</name>
    <name evidence="7" type="synonym">Acey-T25B9.1</name>
    <name evidence="7" type="ORF">Y032_0002g1101</name>
</gene>
<dbReference type="HAMAP" id="MF_00985">
    <property type="entry name" value="2am3keto_CoA_ligase"/>
    <property type="match status" value="1"/>
</dbReference>
<name>A0A016W0H8_9BILA</name>
<dbReference type="Pfam" id="PF00155">
    <property type="entry name" value="Aminotran_1_2"/>
    <property type="match status" value="1"/>
</dbReference>
<dbReference type="InterPro" id="IPR050087">
    <property type="entry name" value="AON_synthase_class-II"/>
</dbReference>
<dbReference type="Proteomes" id="UP000024635">
    <property type="component" value="Unassembled WGS sequence"/>
</dbReference>
<dbReference type="InterPro" id="IPR015422">
    <property type="entry name" value="PyrdxlP-dep_Trfase_small"/>
</dbReference>
<evidence type="ECO:0000313" key="8">
    <source>
        <dbReference type="Proteomes" id="UP000024635"/>
    </source>
</evidence>
<dbReference type="CDD" id="cd06454">
    <property type="entry name" value="KBL_like"/>
    <property type="match status" value="1"/>
</dbReference>
<feature type="domain" description="Aminotransferase class I/classII large" evidence="6">
    <location>
        <begin position="103"/>
        <end position="447"/>
    </location>
</feature>
<dbReference type="OrthoDB" id="10263824at2759"/>
<dbReference type="InterPro" id="IPR015424">
    <property type="entry name" value="PyrdxlP-dep_Trfase"/>
</dbReference>
<proteinExistence type="inferred from homology"/>
<dbReference type="GO" id="GO:0005739">
    <property type="term" value="C:mitochondrion"/>
    <property type="evidence" value="ECO:0007669"/>
    <property type="project" value="TreeGrafter"/>
</dbReference>
<dbReference type="SUPFAM" id="SSF53383">
    <property type="entry name" value="PLP-dependent transferases"/>
    <property type="match status" value="1"/>
</dbReference>
<comment type="caution">
    <text evidence="7">The sequence shown here is derived from an EMBL/GenBank/DDBJ whole genome shotgun (WGS) entry which is preliminary data.</text>
</comment>
<keyword evidence="4" id="KW-0663">Pyridoxal phosphate</keyword>
<dbReference type="FunFam" id="3.40.640.10:FF:000006">
    <property type="entry name" value="5-aminolevulinate synthase, mitochondrial"/>
    <property type="match status" value="1"/>
</dbReference>
<dbReference type="InterPro" id="IPR015421">
    <property type="entry name" value="PyrdxlP-dep_Trfase_major"/>
</dbReference>
<dbReference type="Gene3D" id="3.40.640.10">
    <property type="entry name" value="Type I PLP-dependent aspartate aminotransferase-like (Major domain)"/>
    <property type="match status" value="1"/>
</dbReference>
<dbReference type="NCBIfam" id="NF005394">
    <property type="entry name" value="PRK06939.1"/>
    <property type="match status" value="1"/>
</dbReference>
<evidence type="ECO:0000256" key="2">
    <source>
        <dbReference type="ARBA" id="ARBA00008392"/>
    </source>
</evidence>
<accession>A0A016W0H8</accession>
<dbReference type="PANTHER" id="PTHR13693:SF102">
    <property type="entry name" value="2-AMINO-3-KETOBUTYRATE COENZYME A LIGASE, MITOCHONDRIAL"/>
    <property type="match status" value="1"/>
</dbReference>
<dbReference type="GO" id="GO:0030170">
    <property type="term" value="F:pyridoxal phosphate binding"/>
    <property type="evidence" value="ECO:0007669"/>
    <property type="project" value="InterPro"/>
</dbReference>
<dbReference type="Gene3D" id="3.90.1150.10">
    <property type="entry name" value="Aspartate Aminotransferase, domain 1"/>
    <property type="match status" value="1"/>
</dbReference>
<comment type="similarity">
    <text evidence="2">Belongs to the class-II pyridoxal-phosphate-dependent aminotransferase family.</text>
</comment>
<evidence type="ECO:0000256" key="4">
    <source>
        <dbReference type="ARBA" id="ARBA00022898"/>
    </source>
</evidence>
<dbReference type="GO" id="GO:0008890">
    <property type="term" value="F:glycine C-acetyltransferase activity"/>
    <property type="evidence" value="ECO:0007669"/>
    <property type="project" value="InterPro"/>
</dbReference>
<keyword evidence="8" id="KW-1185">Reference proteome</keyword>
<evidence type="ECO:0000256" key="3">
    <source>
        <dbReference type="ARBA" id="ARBA00022679"/>
    </source>
</evidence>
<dbReference type="InterPro" id="IPR004839">
    <property type="entry name" value="Aminotransferase_I/II_large"/>
</dbReference>
<reference evidence="8" key="1">
    <citation type="journal article" date="2015" name="Nat. Genet.">
        <title>The genome and transcriptome of the zoonotic hookworm Ancylostoma ceylanicum identify infection-specific gene families.</title>
        <authorList>
            <person name="Schwarz E.M."/>
            <person name="Hu Y."/>
            <person name="Antoshechkin I."/>
            <person name="Miller M.M."/>
            <person name="Sternberg P.W."/>
            <person name="Aroian R.V."/>
        </authorList>
    </citation>
    <scope>NUCLEOTIDE SEQUENCE</scope>
    <source>
        <strain evidence="8">HY135</strain>
    </source>
</reference>
<dbReference type="PANTHER" id="PTHR13693">
    <property type="entry name" value="CLASS II AMINOTRANSFERASE/8-AMINO-7-OXONONANOATE SYNTHASE"/>
    <property type="match status" value="1"/>
</dbReference>
<evidence type="ECO:0000313" key="7">
    <source>
        <dbReference type="EMBL" id="EYC32792.1"/>
    </source>
</evidence>
<protein>
    <recommendedName>
        <fullName evidence="6">Aminotransferase class I/classII large domain-containing protein</fullName>
    </recommendedName>
</protein>
<comment type="cofactor">
    <cofactor evidence="1">
        <name>pyridoxal 5'-phosphate</name>
        <dbReference type="ChEBI" id="CHEBI:597326"/>
    </cofactor>
</comment>
<dbReference type="NCBIfam" id="TIGR01822">
    <property type="entry name" value="2am3keto_CoA"/>
    <property type="match status" value="1"/>
</dbReference>
<evidence type="ECO:0000256" key="1">
    <source>
        <dbReference type="ARBA" id="ARBA00001933"/>
    </source>
</evidence>
<evidence type="ECO:0000259" key="6">
    <source>
        <dbReference type="Pfam" id="PF00155"/>
    </source>
</evidence>
<dbReference type="AlphaFoldDB" id="A0A016W0H8"/>
<dbReference type="InterPro" id="IPR011282">
    <property type="entry name" value="2am3keto_CoA_ligase"/>
</dbReference>
<keyword evidence="5" id="KW-0012">Acyltransferase</keyword>
<evidence type="ECO:0000256" key="5">
    <source>
        <dbReference type="ARBA" id="ARBA00023315"/>
    </source>
</evidence>
<keyword evidence="3" id="KW-0808">Transferase</keyword>
<dbReference type="EMBL" id="JARK01001338">
    <property type="protein sequence ID" value="EYC32792.1"/>
    <property type="molecule type" value="Genomic_DNA"/>
</dbReference>